<dbReference type="InterPro" id="IPR030678">
    <property type="entry name" value="Peptide/Ni-bd"/>
</dbReference>
<dbReference type="Pfam" id="PF00496">
    <property type="entry name" value="SBP_bac_5"/>
    <property type="match status" value="1"/>
</dbReference>
<accession>A0ABV7VJE7</accession>
<reference evidence="6" key="1">
    <citation type="journal article" date="2019" name="Int. J. Syst. Evol. Microbiol.">
        <title>The Global Catalogue of Microorganisms (GCM) 10K type strain sequencing project: providing services to taxonomists for standard genome sequencing and annotation.</title>
        <authorList>
            <consortium name="The Broad Institute Genomics Platform"/>
            <consortium name="The Broad Institute Genome Sequencing Center for Infectious Disease"/>
            <person name="Wu L."/>
            <person name="Ma J."/>
        </authorList>
    </citation>
    <scope>NUCLEOTIDE SEQUENCE [LARGE SCALE GENOMIC DNA]</scope>
    <source>
        <strain evidence="6">KCTC 42182</strain>
    </source>
</reference>
<evidence type="ECO:0000313" key="6">
    <source>
        <dbReference type="Proteomes" id="UP001595711"/>
    </source>
</evidence>
<gene>
    <name evidence="5" type="ORF">ACFOOQ_11935</name>
</gene>
<dbReference type="PANTHER" id="PTHR30290">
    <property type="entry name" value="PERIPLASMIC BINDING COMPONENT OF ABC TRANSPORTER"/>
    <property type="match status" value="1"/>
</dbReference>
<comment type="subcellular location">
    <subcellularLocation>
        <location evidence="1">Periplasm</location>
    </subcellularLocation>
</comment>
<dbReference type="Gene3D" id="3.10.105.10">
    <property type="entry name" value="Dipeptide-binding Protein, Domain 3"/>
    <property type="match status" value="1"/>
</dbReference>
<dbReference type="PIRSF" id="PIRSF002741">
    <property type="entry name" value="MppA"/>
    <property type="match status" value="1"/>
</dbReference>
<dbReference type="PANTHER" id="PTHR30290:SF38">
    <property type="entry name" value="D,D-DIPEPTIDE-BINDING PERIPLASMIC PROTEIN DDPA-RELATED"/>
    <property type="match status" value="1"/>
</dbReference>
<keyword evidence="6" id="KW-1185">Reference proteome</keyword>
<dbReference type="Gene3D" id="3.90.76.10">
    <property type="entry name" value="Dipeptide-binding Protein, Domain 1"/>
    <property type="match status" value="1"/>
</dbReference>
<organism evidence="5 6">
    <name type="scientific">Ferrovibrio xuzhouensis</name>
    <dbReference type="NCBI Taxonomy" id="1576914"/>
    <lineage>
        <taxon>Bacteria</taxon>
        <taxon>Pseudomonadati</taxon>
        <taxon>Pseudomonadota</taxon>
        <taxon>Alphaproteobacteria</taxon>
        <taxon>Rhodospirillales</taxon>
        <taxon>Rhodospirillaceae</taxon>
        <taxon>Ferrovibrio</taxon>
    </lineage>
</organism>
<evidence type="ECO:0000259" key="4">
    <source>
        <dbReference type="Pfam" id="PF00496"/>
    </source>
</evidence>
<proteinExistence type="inferred from homology"/>
<dbReference type="EMBL" id="JBHRYJ010000002">
    <property type="protein sequence ID" value="MFC3676258.1"/>
    <property type="molecule type" value="Genomic_DNA"/>
</dbReference>
<comment type="caution">
    <text evidence="5">The sequence shown here is derived from an EMBL/GenBank/DDBJ whole genome shotgun (WGS) entry which is preliminary data.</text>
</comment>
<sequence>MLIHRRNFLIGTGVAAGSLALPRFAIAQGDQRPSITIAVQQISNSASLEPLREQSNVGERTFSFLYEGLIMRNLQGQMEQVPGLATSWKRINERTVELTLRPGVKFHNGDEMTADDVAFTFSRERMFGPDYDITSNKTLFANVMVRDSVQGKALPPEVMAVAKRSWPALEKVEAVDKYTVRFVNRTPDVTMEGRIARYGSEIISRRGYEEAKTWIDWARAPVTTGPYKVRSFSPDQELILDAHEDYWGGRPPLKSVRLVVVPEIASRVNGLFSGQFDFICDMPPDQIPGIEKNAKFEVQGGLIANHRLTVFDKHHPQLVDPRIRQAVTHAIDRQAIVDSLWAGRTRVPAGLQWEFYGPMFVEGWTVPEFNLQKAKDLVKAAGYKGDPIPFRVLNNYYTNQVSTAQILVEMWRQAGLNVQIEMKENWQQIFENNGQRAIRDWSNSAPFTDPISSIVNQHGPNGQQQQTKEWENDEMNRLSVAMETETDMPKRKAMFKRMLEICEREDPAYTVLHQNATFTGKRKDIQWKSAPAFAMDFRGHNFRIA</sequence>
<protein>
    <submittedName>
        <fullName evidence="5">ABC transporter substrate-binding protein</fullName>
    </submittedName>
</protein>
<dbReference type="Proteomes" id="UP001595711">
    <property type="component" value="Unassembled WGS sequence"/>
</dbReference>
<dbReference type="RefSeq" id="WP_379726532.1">
    <property type="nucleotide sequence ID" value="NZ_JBHRYJ010000002.1"/>
</dbReference>
<evidence type="ECO:0000256" key="3">
    <source>
        <dbReference type="ARBA" id="ARBA00022729"/>
    </source>
</evidence>
<dbReference type="InterPro" id="IPR039424">
    <property type="entry name" value="SBP_5"/>
</dbReference>
<keyword evidence="3" id="KW-0732">Signal</keyword>
<dbReference type="InterPro" id="IPR006311">
    <property type="entry name" value="TAT_signal"/>
</dbReference>
<dbReference type="InterPro" id="IPR000914">
    <property type="entry name" value="SBP_5_dom"/>
</dbReference>
<comment type="similarity">
    <text evidence="2">Belongs to the bacterial solute-binding protein 5 family.</text>
</comment>
<dbReference type="SUPFAM" id="SSF53850">
    <property type="entry name" value="Periplasmic binding protein-like II"/>
    <property type="match status" value="1"/>
</dbReference>
<dbReference type="Gene3D" id="3.40.190.10">
    <property type="entry name" value="Periplasmic binding protein-like II"/>
    <property type="match status" value="1"/>
</dbReference>
<evidence type="ECO:0000313" key="5">
    <source>
        <dbReference type="EMBL" id="MFC3676258.1"/>
    </source>
</evidence>
<evidence type="ECO:0000256" key="2">
    <source>
        <dbReference type="ARBA" id="ARBA00005695"/>
    </source>
</evidence>
<dbReference type="PROSITE" id="PS51318">
    <property type="entry name" value="TAT"/>
    <property type="match status" value="1"/>
</dbReference>
<feature type="domain" description="Solute-binding protein family 5" evidence="4">
    <location>
        <begin position="80"/>
        <end position="453"/>
    </location>
</feature>
<dbReference type="CDD" id="cd08515">
    <property type="entry name" value="PBP2_NikA_DppA_OppA_like_10"/>
    <property type="match status" value="1"/>
</dbReference>
<name>A0ABV7VJE7_9PROT</name>
<evidence type="ECO:0000256" key="1">
    <source>
        <dbReference type="ARBA" id="ARBA00004418"/>
    </source>
</evidence>